<dbReference type="PROSITE" id="PS50865">
    <property type="entry name" value="ZF_MYND_2"/>
    <property type="match status" value="1"/>
</dbReference>
<dbReference type="PROSITE" id="PS01360">
    <property type="entry name" value="ZF_MYND_1"/>
    <property type="match status" value="1"/>
</dbReference>
<dbReference type="Pfam" id="PF01753">
    <property type="entry name" value="zf-MYND"/>
    <property type="match status" value="1"/>
</dbReference>
<dbReference type="InterPro" id="IPR024119">
    <property type="entry name" value="TF_DEAF-1"/>
</dbReference>
<accession>A0AAN6MY98</accession>
<dbReference type="GO" id="GO:0000981">
    <property type="term" value="F:DNA-binding transcription factor activity, RNA polymerase II-specific"/>
    <property type="evidence" value="ECO:0007669"/>
    <property type="project" value="TreeGrafter"/>
</dbReference>
<protein>
    <submittedName>
        <fullName evidence="6">MYND finger</fullName>
    </submittedName>
</protein>
<evidence type="ECO:0000256" key="1">
    <source>
        <dbReference type="ARBA" id="ARBA00022723"/>
    </source>
</evidence>
<dbReference type="InterPro" id="IPR027974">
    <property type="entry name" value="DUF4470"/>
</dbReference>
<dbReference type="PANTHER" id="PTHR10237:SF15">
    <property type="entry name" value="LD37257P"/>
    <property type="match status" value="1"/>
</dbReference>
<evidence type="ECO:0000256" key="4">
    <source>
        <dbReference type="PROSITE-ProRule" id="PRU00134"/>
    </source>
</evidence>
<sequence>MLTPTIQAVIRPFYAIGNTPAISLTRCLPQGLDADILQLGCGDVRHILFTAYAEQGFPSRKLDITCCDIQDHVLARNILMLSLLLNTDEEAVPSDKAWNIYYHRYLDDADMELLAAQAKKLLAVSKSLDDWHASMYGLKLRFCDSDTFSAVRAIWKEYADAVQEKDTAKYKEAFEKVMQKSREFKKKAWGEFSMVHTSSRSGAPVSLFMMEAMMNANEQDWQTGLSGGRPSGQLFPNPMFAVAVSGNSPLAYPSSPLLSFHLATAYANLTELSPLRPESEREVSPEGNLTSVVRVAEAARLQFREWTKAFGEAVSRMTIRFTSANCFALCHTLQHCLETGEPCANWYRREVGMRPLVLEESDYGKGGDAPKQFDVIDTSNISDYDGALNLLVSAGPLLKDRPAATLYTEFMKRGATSENNKFEELLCGHTKTASLLLGLGPIEYWTNATAYSIVDECLMAMPEKARSNTKGPLKVQARIAWKHNRFISGTAVEQATLAIKPEDLATAAHSIYLQMNDQAKHDIPMYHQGSFVAFLKAVCRKAQTNPAEVGRLVMEKVRSSEGAKAGPSQLIRRFRHALSLEVSQVGLYTEPSLSTTKSNNTDAAFCKWTKIPEAVAVTLAISPRSWKPFHTYAVMTGAPLIFEAHLRTAGSVANVYSDVQIGFGSVATRGSKDQDEYMVLVNEADPWAEGADMIAAFYAPAAVLQTDWSTAQVTLGLLANATSMAIFGQMLGSSMTVFGAKLHEEQVYISKQTPGQKDYHIVGGSLPTSPGFQDLAITPPPCPTPRFTADVEASSGDINCITGHVDIAEAEGKQLLADKAPIELCQSSPFAIDIVMGKRPQSLVIALTFPVPVSKEGSKTRIARKSSYIEIMAPLAHPLNAGGVLDDYLFPSTLTKPGRIPATLNTPHLSLDTLPILSVEDKDSNRFMTTLYSSIFSSRERALREKFQADPTRKHGLSPLARLNFKESLFTILVVSAGIQGGQTGLFAIAQPGGSGVHMLLFVSAIRIDGANASIVLDAAIIAFTHEMLMTSDEEFREFLLLVRTLECCTVTVDDAELVLWKKMLPSLAERCRTWEHGPDCEYAKKGANIPLSTGEGEQVLCSCGAGKLPDKFVTLPYWEETASKYATRVAISPTYSSMLAEEIIGIEQMARYGGGVGVGEGVAVAKGVKWKDSETCRNCGKTEAPGGGQLKKCMRCLKAKYCSGECQKKDWKKHRGECGEAEEYHK</sequence>
<keyword evidence="7" id="KW-1185">Reference proteome</keyword>
<dbReference type="GO" id="GO:0005634">
    <property type="term" value="C:nucleus"/>
    <property type="evidence" value="ECO:0007669"/>
    <property type="project" value="TreeGrafter"/>
</dbReference>
<evidence type="ECO:0000256" key="3">
    <source>
        <dbReference type="ARBA" id="ARBA00022833"/>
    </source>
</evidence>
<dbReference type="Gene3D" id="6.10.140.2220">
    <property type="match status" value="1"/>
</dbReference>
<gene>
    <name evidence="6" type="ORF">QBC46DRAFT_323620</name>
</gene>
<comment type="caution">
    <text evidence="6">The sequence shown here is derived from an EMBL/GenBank/DDBJ whole genome shotgun (WGS) entry which is preliminary data.</text>
</comment>
<dbReference type="Pfam" id="PF14737">
    <property type="entry name" value="DUF4470"/>
    <property type="match status" value="1"/>
</dbReference>
<keyword evidence="3" id="KW-0862">Zinc</keyword>
<keyword evidence="1" id="KW-0479">Metal-binding</keyword>
<reference evidence="7" key="1">
    <citation type="journal article" date="2023" name="Mol. Phylogenet. Evol.">
        <title>Genome-scale phylogeny and comparative genomics of the fungal order Sordariales.</title>
        <authorList>
            <person name="Hensen N."/>
            <person name="Bonometti L."/>
            <person name="Westerberg I."/>
            <person name="Brannstrom I.O."/>
            <person name="Guillou S."/>
            <person name="Cros-Aarteil S."/>
            <person name="Calhoun S."/>
            <person name="Haridas S."/>
            <person name="Kuo A."/>
            <person name="Mondo S."/>
            <person name="Pangilinan J."/>
            <person name="Riley R."/>
            <person name="LaButti K."/>
            <person name="Andreopoulos B."/>
            <person name="Lipzen A."/>
            <person name="Chen C."/>
            <person name="Yan M."/>
            <person name="Daum C."/>
            <person name="Ng V."/>
            <person name="Clum A."/>
            <person name="Steindorff A."/>
            <person name="Ohm R.A."/>
            <person name="Martin F."/>
            <person name="Silar P."/>
            <person name="Natvig D.O."/>
            <person name="Lalanne C."/>
            <person name="Gautier V."/>
            <person name="Ament-Velasquez S.L."/>
            <person name="Kruys A."/>
            <person name="Hutchinson M.I."/>
            <person name="Powell A.J."/>
            <person name="Barry K."/>
            <person name="Miller A.N."/>
            <person name="Grigoriev I.V."/>
            <person name="Debuchy R."/>
            <person name="Gladieux P."/>
            <person name="Hiltunen Thoren M."/>
            <person name="Johannesson H."/>
        </authorList>
    </citation>
    <scope>NUCLEOTIDE SEQUENCE [LARGE SCALE GENOMIC DNA]</scope>
    <source>
        <strain evidence="7">CBS 340.73</strain>
    </source>
</reference>
<dbReference type="PANTHER" id="PTHR10237">
    <property type="entry name" value="DEFORMED EPIDERMAL AUTOREGULATORY FACTOR 1 HOMOLOG SUPPRESSIN"/>
    <property type="match status" value="1"/>
</dbReference>
<feature type="domain" description="MYND-type" evidence="5">
    <location>
        <begin position="1177"/>
        <end position="1219"/>
    </location>
</feature>
<keyword evidence="2 4" id="KW-0863">Zinc-finger</keyword>
<dbReference type="InterPro" id="IPR002893">
    <property type="entry name" value="Znf_MYND"/>
</dbReference>
<dbReference type="SUPFAM" id="SSF144232">
    <property type="entry name" value="HIT/MYND zinc finger-like"/>
    <property type="match status" value="1"/>
</dbReference>
<evidence type="ECO:0000259" key="5">
    <source>
        <dbReference type="PROSITE" id="PS50865"/>
    </source>
</evidence>
<name>A0AAN6MY98_9PEZI</name>
<organism evidence="6 7">
    <name type="scientific">Diplogelasinospora grovesii</name>
    <dbReference type="NCBI Taxonomy" id="303347"/>
    <lineage>
        <taxon>Eukaryota</taxon>
        <taxon>Fungi</taxon>
        <taxon>Dikarya</taxon>
        <taxon>Ascomycota</taxon>
        <taxon>Pezizomycotina</taxon>
        <taxon>Sordariomycetes</taxon>
        <taxon>Sordariomycetidae</taxon>
        <taxon>Sordariales</taxon>
        <taxon>Diplogelasinosporaceae</taxon>
        <taxon>Diplogelasinospora</taxon>
    </lineage>
</organism>
<dbReference type="Proteomes" id="UP001303473">
    <property type="component" value="Unassembled WGS sequence"/>
</dbReference>
<proteinExistence type="predicted"/>
<dbReference type="GO" id="GO:0008270">
    <property type="term" value="F:zinc ion binding"/>
    <property type="evidence" value="ECO:0007669"/>
    <property type="project" value="UniProtKB-KW"/>
</dbReference>
<dbReference type="AlphaFoldDB" id="A0AAN6MY98"/>
<dbReference type="EMBL" id="MU853929">
    <property type="protein sequence ID" value="KAK3935295.1"/>
    <property type="molecule type" value="Genomic_DNA"/>
</dbReference>
<evidence type="ECO:0000313" key="7">
    <source>
        <dbReference type="Proteomes" id="UP001303473"/>
    </source>
</evidence>
<evidence type="ECO:0000313" key="6">
    <source>
        <dbReference type="EMBL" id="KAK3935295.1"/>
    </source>
</evidence>
<evidence type="ECO:0000256" key="2">
    <source>
        <dbReference type="ARBA" id="ARBA00022771"/>
    </source>
</evidence>